<gene>
    <name evidence="1" type="ORF">D3273_16875</name>
</gene>
<dbReference type="AlphaFoldDB" id="A0A4Q2U2W9"/>
<organism evidence="1 2">
    <name type="scientific">Lichenibacterium minor</name>
    <dbReference type="NCBI Taxonomy" id="2316528"/>
    <lineage>
        <taxon>Bacteria</taxon>
        <taxon>Pseudomonadati</taxon>
        <taxon>Pseudomonadota</taxon>
        <taxon>Alphaproteobacteria</taxon>
        <taxon>Hyphomicrobiales</taxon>
        <taxon>Lichenihabitantaceae</taxon>
        <taxon>Lichenibacterium</taxon>
    </lineage>
</organism>
<evidence type="ECO:0000313" key="2">
    <source>
        <dbReference type="Proteomes" id="UP000290759"/>
    </source>
</evidence>
<reference evidence="1 2" key="1">
    <citation type="submission" date="2018-12" db="EMBL/GenBank/DDBJ databases">
        <authorList>
            <person name="Grouzdev D.S."/>
            <person name="Krutkina M.S."/>
        </authorList>
    </citation>
    <scope>NUCLEOTIDE SEQUENCE [LARGE SCALE GENOMIC DNA]</scope>
    <source>
        <strain evidence="1 2">RmlP026</strain>
    </source>
</reference>
<accession>A0A4Q2U2W9</accession>
<sequence length="226" mass="24334">MSTLLKIIVKNSQSVQNQFFFFQEPAIYTGGPTVYTNSLYQRTLQAANMGGEITFMTNLQFYAAVQETGTATPQVGQSSGYESAEQAIDLTAKGNNPANHNSAVMSYDPTGDSLGLAAPVNMAGVQEGAFRVITAKYQPPKYFNVGSSVTVNSQIVLSNFVVGQPQSNVDCEPILKYYVQTGSYVPGTVMDFTLSSTKAALCDFTGGYVQAVVTYKPNGDWDVQMS</sequence>
<dbReference type="RefSeq" id="WP_129228058.1">
    <property type="nucleotide sequence ID" value="NZ_QYBB01000020.1"/>
</dbReference>
<comment type="caution">
    <text evidence="1">The sequence shown here is derived from an EMBL/GenBank/DDBJ whole genome shotgun (WGS) entry which is preliminary data.</text>
</comment>
<proteinExistence type="predicted"/>
<reference evidence="1 2" key="2">
    <citation type="submission" date="2019-02" db="EMBL/GenBank/DDBJ databases">
        <title>'Lichenibacterium ramalinii' gen. nov. sp. nov., 'Lichenibacterium minor' gen. nov. sp. nov.</title>
        <authorList>
            <person name="Pankratov T."/>
        </authorList>
    </citation>
    <scope>NUCLEOTIDE SEQUENCE [LARGE SCALE GENOMIC DNA]</scope>
    <source>
        <strain evidence="1 2">RmlP026</strain>
    </source>
</reference>
<dbReference type="Proteomes" id="UP000290759">
    <property type="component" value="Unassembled WGS sequence"/>
</dbReference>
<protein>
    <submittedName>
        <fullName evidence="1">Uncharacterized protein</fullName>
    </submittedName>
</protein>
<keyword evidence="2" id="KW-1185">Reference proteome</keyword>
<name>A0A4Q2U2W9_9HYPH</name>
<evidence type="ECO:0000313" key="1">
    <source>
        <dbReference type="EMBL" id="RYC30859.1"/>
    </source>
</evidence>
<dbReference type="OrthoDB" id="1437448at2"/>
<dbReference type="EMBL" id="QYBB01000020">
    <property type="protein sequence ID" value="RYC30859.1"/>
    <property type="molecule type" value="Genomic_DNA"/>
</dbReference>